<accession>A0A1S9UDA9</accession>
<dbReference type="EMBL" id="MUAL01000089">
    <property type="protein sequence ID" value="OOR20190.1"/>
    <property type="molecule type" value="Genomic_DNA"/>
</dbReference>
<evidence type="ECO:0000313" key="2">
    <source>
        <dbReference type="EMBL" id="OOR20190.1"/>
    </source>
</evidence>
<dbReference type="RefSeq" id="WP_078181848.1">
    <property type="nucleotide sequence ID" value="NZ_MUAL01000089.1"/>
</dbReference>
<evidence type="ECO:0000256" key="1">
    <source>
        <dbReference type="SAM" id="Coils"/>
    </source>
</evidence>
<gene>
    <name evidence="2" type="ORF">BW892_24560</name>
</gene>
<feature type="coiled-coil region" evidence="1">
    <location>
        <begin position="146"/>
        <end position="219"/>
    </location>
</feature>
<protein>
    <submittedName>
        <fullName evidence="2">Uncharacterized protein</fullName>
    </submittedName>
</protein>
<reference evidence="2 3" key="1">
    <citation type="submission" date="2017-01" db="EMBL/GenBank/DDBJ databases">
        <title>Bacillus cereus isolates.</title>
        <authorList>
            <person name="Beno S.M."/>
        </authorList>
    </citation>
    <scope>NUCLEOTIDE SEQUENCE [LARGE SCALE GENOMIC DNA]</scope>
    <source>
        <strain evidence="2 3">FSL M7-1219</strain>
    </source>
</reference>
<name>A0A1S9UDA9_BACCE</name>
<evidence type="ECO:0000313" key="3">
    <source>
        <dbReference type="Proteomes" id="UP000191124"/>
    </source>
</evidence>
<keyword evidence="1" id="KW-0175">Coiled coil</keyword>
<dbReference type="Proteomes" id="UP000191124">
    <property type="component" value="Unassembled WGS sequence"/>
</dbReference>
<sequence length="247" mass="28430">MNVLQKFKESGQLAESFSANSDGDLIKEAELFSTGTHRGRNYTESDLQALAESFNHEESVPVQLDHSESVKDTVGMLEAVSVKGGKLLGKLRIVEGNIKKRVANKLAKKVSISFYTDSTGKPTKLREVSIVAFPQVKTAQMFSEQLPQLNERQQELYEKAKEFQLKMRFRELQAQVEKNKLKLEQAKQELDQEKELTRLAEEKKDKEEYQTYMDKLNGKVVHKFDSKEDEQYYKEYMSSLGIGHRRL</sequence>
<proteinExistence type="predicted"/>
<comment type="caution">
    <text evidence="2">The sequence shown here is derived from an EMBL/GenBank/DDBJ whole genome shotgun (WGS) entry which is preliminary data.</text>
</comment>
<dbReference type="AlphaFoldDB" id="A0A1S9UDA9"/>
<organism evidence="2 3">
    <name type="scientific">Bacillus cereus</name>
    <dbReference type="NCBI Taxonomy" id="1396"/>
    <lineage>
        <taxon>Bacteria</taxon>
        <taxon>Bacillati</taxon>
        <taxon>Bacillota</taxon>
        <taxon>Bacilli</taxon>
        <taxon>Bacillales</taxon>
        <taxon>Bacillaceae</taxon>
        <taxon>Bacillus</taxon>
        <taxon>Bacillus cereus group</taxon>
    </lineage>
</organism>